<evidence type="ECO:0000313" key="1">
    <source>
        <dbReference type="EMBL" id="AKL95033.1"/>
    </source>
</evidence>
<proteinExistence type="predicted"/>
<dbReference type="SUPFAM" id="SSF54001">
    <property type="entry name" value="Cysteine proteinases"/>
    <property type="match status" value="1"/>
</dbReference>
<dbReference type="OrthoDB" id="3648721at2"/>
<dbReference type="KEGG" id="cace:CACET_c15840"/>
<accession>A0A0D8IC98</accession>
<dbReference type="EMBL" id="CP009687">
    <property type="protein sequence ID" value="AKL95033.1"/>
    <property type="molecule type" value="Genomic_DNA"/>
</dbReference>
<dbReference type="AlphaFoldDB" id="A0A0D8IC98"/>
<dbReference type="Proteomes" id="UP000035704">
    <property type="component" value="Chromosome"/>
</dbReference>
<evidence type="ECO:0000313" key="2">
    <source>
        <dbReference type="Proteomes" id="UP000035704"/>
    </source>
</evidence>
<organism evidence="1 2">
    <name type="scientific">Clostridium aceticum</name>
    <dbReference type="NCBI Taxonomy" id="84022"/>
    <lineage>
        <taxon>Bacteria</taxon>
        <taxon>Bacillati</taxon>
        <taxon>Bacillota</taxon>
        <taxon>Clostridia</taxon>
        <taxon>Eubacteriales</taxon>
        <taxon>Clostridiaceae</taxon>
        <taxon>Clostridium</taxon>
    </lineage>
</organism>
<dbReference type="PATRIC" id="fig|84022.5.peg.3038"/>
<reference evidence="1 2" key="1">
    <citation type="submission" date="2014-10" db="EMBL/GenBank/DDBJ databases">
        <title>Genome sequence of Clostridium aceticum DSM 1496.</title>
        <authorList>
            <person name="Poehlein A."/>
            <person name="Schiel-Bengelsdorf B."/>
            <person name="Gottschalk G."/>
            <person name="Duerre P."/>
            <person name="Daniel R."/>
        </authorList>
    </citation>
    <scope>NUCLEOTIDE SEQUENCE [LARGE SCALE GENOMIC DNA]</scope>
    <source>
        <strain evidence="1 2">DSM 1496</strain>
    </source>
</reference>
<sequence>MDFPGVGFTLCAKKEDGIPNTPGTYIRVAMKIIQKYGLCPEKFCPSGKGVKNTVLTDTMMRQAAQYKIKAYYQLQGLEEIKNAIANGMYVAVGTMVTENNWKTNIDKNKGHLNKPDGTLLGGHATFLMSFDNYYKFADLIGYQEGQNSWGKEWANQGRYFISYAYQKWPLSLDILEGLTFMEAWAIEFHQPVPVTVEEKASIFCG</sequence>
<dbReference type="Gene3D" id="3.90.70.10">
    <property type="entry name" value="Cysteine proteinases"/>
    <property type="match status" value="1"/>
</dbReference>
<dbReference type="RefSeq" id="WP_044823777.1">
    <property type="nucleotide sequence ID" value="NZ_CP009687.1"/>
</dbReference>
<gene>
    <name evidence="1" type="ORF">CACET_c15840</name>
</gene>
<dbReference type="STRING" id="84022.CACET_c15840"/>
<protein>
    <submittedName>
        <fullName evidence="1">Uncharacterized protein</fullName>
    </submittedName>
</protein>
<keyword evidence="2" id="KW-1185">Reference proteome</keyword>
<name>A0A0D8IC98_9CLOT</name>
<dbReference type="InterPro" id="IPR038765">
    <property type="entry name" value="Papain-like_cys_pep_sf"/>
</dbReference>